<sequence>MRECKTAPITAAATASVTSAVQNPNNPYESRRSVMSLPITPTVAEVLAGVPSGEGVHTVAAVMTIGKVAPHTSVDVELSRFDALDDEGIARPSEWEVEFSKGEGSSSIHPSEVPALIDTLTEMYRVYLDLTAGGDLG</sequence>
<accession>A0A6G9CW66</accession>
<dbReference type="Proteomes" id="UP000502345">
    <property type="component" value="Chromosome"/>
</dbReference>
<name>A0A6G9CW66_RHOER</name>
<proteinExistence type="predicted"/>
<gene>
    <name evidence="1" type="ORF">G9444_3858</name>
</gene>
<protein>
    <submittedName>
        <fullName evidence="1">Uncharacterized protein</fullName>
    </submittedName>
</protein>
<reference evidence="1 2" key="1">
    <citation type="submission" date="2020-03" db="EMBL/GenBank/DDBJ databases">
        <title>Screen low temperature-resistant strains for efficient degradation of petroleum hydrocarbons under the low temperature.</title>
        <authorList>
            <person name="Wang Y."/>
            <person name="Chen J."/>
        </authorList>
    </citation>
    <scope>NUCLEOTIDE SEQUENCE [LARGE SCALE GENOMIC DNA]</scope>
    <source>
        <strain evidence="1 2">KB1</strain>
    </source>
</reference>
<dbReference type="EMBL" id="CP050124">
    <property type="protein sequence ID" value="QIP41102.1"/>
    <property type="molecule type" value="Genomic_DNA"/>
</dbReference>
<evidence type="ECO:0000313" key="2">
    <source>
        <dbReference type="Proteomes" id="UP000502345"/>
    </source>
</evidence>
<organism evidence="1 2">
    <name type="scientific">Rhodococcus erythropolis</name>
    <name type="common">Arthrobacter picolinophilus</name>
    <dbReference type="NCBI Taxonomy" id="1833"/>
    <lineage>
        <taxon>Bacteria</taxon>
        <taxon>Bacillati</taxon>
        <taxon>Actinomycetota</taxon>
        <taxon>Actinomycetes</taxon>
        <taxon>Mycobacteriales</taxon>
        <taxon>Nocardiaceae</taxon>
        <taxon>Rhodococcus</taxon>
        <taxon>Rhodococcus erythropolis group</taxon>
    </lineage>
</organism>
<evidence type="ECO:0000313" key="1">
    <source>
        <dbReference type="EMBL" id="QIP41102.1"/>
    </source>
</evidence>
<dbReference type="AlphaFoldDB" id="A0A6G9CW66"/>